<keyword evidence="2" id="KW-0378">Hydrolase</keyword>
<evidence type="ECO:0000256" key="3">
    <source>
        <dbReference type="ARBA" id="ARBA00022806"/>
    </source>
</evidence>
<dbReference type="PANTHER" id="PTHR11274">
    <property type="entry name" value="RAD25/XP-B DNA REPAIR HELICASE"/>
    <property type="match status" value="1"/>
</dbReference>
<dbReference type="PROSITE" id="PS51192">
    <property type="entry name" value="HELICASE_ATP_BIND_1"/>
    <property type="match status" value="1"/>
</dbReference>
<dbReference type="InterPro" id="IPR001650">
    <property type="entry name" value="Helicase_C-like"/>
</dbReference>
<name>A0ABQ6BGI2_9CAUL</name>
<dbReference type="InterPro" id="IPR014001">
    <property type="entry name" value="Helicase_ATP-bd"/>
</dbReference>
<dbReference type="RefSeq" id="WP_284220658.1">
    <property type="nucleotide sequence ID" value="NZ_BSOY01000005.1"/>
</dbReference>
<evidence type="ECO:0000313" key="7">
    <source>
        <dbReference type="EMBL" id="GLS00436.1"/>
    </source>
</evidence>
<dbReference type="EMBL" id="BSOY01000005">
    <property type="protein sequence ID" value="GLS00436.1"/>
    <property type="molecule type" value="Genomic_DNA"/>
</dbReference>
<dbReference type="InterPro" id="IPR050615">
    <property type="entry name" value="ATP-dep_DNA_Helicase"/>
</dbReference>
<evidence type="ECO:0000259" key="5">
    <source>
        <dbReference type="PROSITE" id="PS51192"/>
    </source>
</evidence>
<dbReference type="SUPFAM" id="SSF52540">
    <property type="entry name" value="P-loop containing nucleoside triphosphate hydrolases"/>
    <property type="match status" value="1"/>
</dbReference>
<accession>A0ABQ6BGI2</accession>
<dbReference type="PANTHER" id="PTHR11274:SF0">
    <property type="entry name" value="GENERAL TRANSCRIPTION AND DNA REPAIR FACTOR IIH HELICASE SUBUNIT XPB"/>
    <property type="match status" value="1"/>
</dbReference>
<evidence type="ECO:0000256" key="2">
    <source>
        <dbReference type="ARBA" id="ARBA00022801"/>
    </source>
</evidence>
<dbReference type="CDD" id="cd09179">
    <property type="entry name" value="PLDc_N_DEXD_a"/>
    <property type="match status" value="1"/>
</dbReference>
<organism evidence="7 8">
    <name type="scientific">Brevundimonas denitrificans</name>
    <dbReference type="NCBI Taxonomy" id="1443434"/>
    <lineage>
        <taxon>Bacteria</taxon>
        <taxon>Pseudomonadati</taxon>
        <taxon>Pseudomonadota</taxon>
        <taxon>Alphaproteobacteria</taxon>
        <taxon>Caulobacterales</taxon>
        <taxon>Caulobacteraceae</taxon>
        <taxon>Brevundimonas</taxon>
    </lineage>
</organism>
<feature type="domain" description="Helicase C-terminal" evidence="6">
    <location>
        <begin position="526"/>
        <end position="694"/>
    </location>
</feature>
<dbReference type="InterPro" id="IPR006935">
    <property type="entry name" value="Helicase/UvrB_N"/>
</dbReference>
<feature type="domain" description="Helicase ATP-binding" evidence="5">
    <location>
        <begin position="274"/>
        <end position="443"/>
    </location>
</feature>
<protein>
    <submittedName>
        <fullName evidence="7">DNA-repair protein</fullName>
    </submittedName>
</protein>
<keyword evidence="4" id="KW-0067">ATP-binding</keyword>
<evidence type="ECO:0000313" key="8">
    <source>
        <dbReference type="Proteomes" id="UP001156921"/>
    </source>
</evidence>
<gene>
    <name evidence="7" type="ORF">GCM10007859_04420</name>
</gene>
<dbReference type="InterPro" id="IPR027417">
    <property type="entry name" value="P-loop_NTPase"/>
</dbReference>
<evidence type="ECO:0000256" key="4">
    <source>
        <dbReference type="ARBA" id="ARBA00022840"/>
    </source>
</evidence>
<dbReference type="PROSITE" id="PS51194">
    <property type="entry name" value="HELICASE_CTER"/>
    <property type="match status" value="1"/>
</dbReference>
<reference evidence="8" key="1">
    <citation type="journal article" date="2019" name="Int. J. Syst. Evol. Microbiol.">
        <title>The Global Catalogue of Microorganisms (GCM) 10K type strain sequencing project: providing services to taxonomists for standard genome sequencing and annotation.</title>
        <authorList>
            <consortium name="The Broad Institute Genomics Platform"/>
            <consortium name="The Broad Institute Genome Sequencing Center for Infectious Disease"/>
            <person name="Wu L."/>
            <person name="Ma J."/>
        </authorList>
    </citation>
    <scope>NUCLEOTIDE SEQUENCE [LARGE SCALE GENOMIC DNA]</scope>
    <source>
        <strain evidence="8">NBRC 110107</strain>
    </source>
</reference>
<dbReference type="Proteomes" id="UP001156921">
    <property type="component" value="Unassembled WGS sequence"/>
</dbReference>
<keyword evidence="8" id="KW-1185">Reference proteome</keyword>
<dbReference type="SMART" id="SM00487">
    <property type="entry name" value="DEXDc"/>
    <property type="match status" value="1"/>
</dbReference>
<keyword evidence="3" id="KW-0347">Helicase</keyword>
<dbReference type="Pfam" id="PF00271">
    <property type="entry name" value="Helicase_C"/>
    <property type="match status" value="1"/>
</dbReference>
<keyword evidence="1" id="KW-0547">Nucleotide-binding</keyword>
<comment type="caution">
    <text evidence="7">The sequence shown here is derived from an EMBL/GenBank/DDBJ whole genome shotgun (WGS) entry which is preliminary data.</text>
</comment>
<dbReference type="Pfam" id="PF04851">
    <property type="entry name" value="ResIII"/>
    <property type="match status" value="1"/>
</dbReference>
<evidence type="ECO:0000256" key="1">
    <source>
        <dbReference type="ARBA" id="ARBA00022741"/>
    </source>
</evidence>
<evidence type="ECO:0000259" key="6">
    <source>
        <dbReference type="PROSITE" id="PS51194"/>
    </source>
</evidence>
<dbReference type="SMART" id="SM00490">
    <property type="entry name" value="HELICc"/>
    <property type="match status" value="1"/>
</dbReference>
<proteinExistence type="predicted"/>
<sequence>MLRDLPLKAVYRSETDSLLEDFYIPALSQAVTYDRAVGYFSAGMISYAAQGLSAFIGNEGKMRLVIGGELAAEDVDAMREGYETRKLSERYGDVISQALGEVSDGLFQRRLEALSYLIATGRLDVKLALKRRGMYHEKIGILRDRTGDGVVFQGSANETANALVPDFNFESVNVFKTWRTEYEEHFRPYIDGFERLWDNKARDTIVLDFPEAARDRLVRIASQARFPTPEIEIDLWRKHYRPTDNAPDFEAPRLPVTFGGAPFSIMDHQRSALQKWKAAGLSGVLALATGAGKTITSIYGAVRLFEQTQRLFLIVAVPYQNLADQWVDTLAEFNITPLRCYANAADWTDEMSRLVMLFETHALNFACIVVVNRTLQGERFQQMLAQIPGEHLMWVGDECHHHASPGLRAALPEQAKMRLGLSATPEHYLDPDVTERLLSYYGDIVDTYTLADALRDKVLTPYDYHVVLVDLTDDEVEEYRRLSDQLSKLMAQAGGKDPESSSDDRIKILLMKRARLLGAAANKMPALRKLLADQPPQKMSLFYCGDGRTEDEDSGLPMRQIELASQELHGLGWSNAQFTSRESRAARIEILDHFRLGLVDALVAIRCLDEGIDVPACRTAYILASSRNPKQFIQRRGRILRRAPSKEYARIYDFVVRIPDDSADDSPMERQLMINELKRVAEFARLARNSADALDALEPILERYDLHHHLV</sequence>
<dbReference type="Gene3D" id="3.40.50.300">
    <property type="entry name" value="P-loop containing nucleotide triphosphate hydrolases"/>
    <property type="match status" value="2"/>
</dbReference>